<dbReference type="AlphaFoldDB" id="A0A413YWV8"/>
<dbReference type="Proteomes" id="UP000283513">
    <property type="component" value="Unassembled WGS sequence"/>
</dbReference>
<reference evidence="2 3" key="1">
    <citation type="submission" date="2018-08" db="EMBL/GenBank/DDBJ databases">
        <title>A genome reference for cultivated species of the human gut microbiota.</title>
        <authorList>
            <person name="Zou Y."/>
            <person name="Xue W."/>
            <person name="Luo G."/>
        </authorList>
    </citation>
    <scope>NUCLEOTIDE SEQUENCE [LARGE SCALE GENOMIC DNA]</scope>
    <source>
        <strain evidence="2 3">AM37-1AC</strain>
    </source>
</reference>
<sequence length="193" mass="21935">MKLKKIWITFCVKKENGSINIFTAFCLILFAVAMIFISSRYRLVDEMKITCEDAMVSSTLAGAIIDVEEYGKTGNIIVTDYKKSYQKFKKCLNDNLRLDDNDVSEYTSFFSGPIYVTDYIIYNVNEETGEVQIMQGTGEVLVNTYENSLENTFAPDGTKIVKSSIYSKIKFDVRYSQSTSFKADKDCCVDITN</sequence>
<organism evidence="2 3">
    <name type="scientific">Roseburia intestinalis</name>
    <dbReference type="NCBI Taxonomy" id="166486"/>
    <lineage>
        <taxon>Bacteria</taxon>
        <taxon>Bacillati</taxon>
        <taxon>Bacillota</taxon>
        <taxon>Clostridia</taxon>
        <taxon>Lachnospirales</taxon>
        <taxon>Lachnospiraceae</taxon>
        <taxon>Roseburia</taxon>
    </lineage>
</organism>
<dbReference type="EMBL" id="QSHO01000020">
    <property type="protein sequence ID" value="RHC13538.1"/>
    <property type="molecule type" value="Genomic_DNA"/>
</dbReference>
<dbReference type="RefSeq" id="WP_118599138.1">
    <property type="nucleotide sequence ID" value="NZ_QSHO01000020.1"/>
</dbReference>
<feature type="transmembrane region" description="Helical" evidence="1">
    <location>
        <begin position="21"/>
        <end position="41"/>
    </location>
</feature>
<evidence type="ECO:0000313" key="2">
    <source>
        <dbReference type="EMBL" id="RHC13538.1"/>
    </source>
</evidence>
<comment type="caution">
    <text evidence="2">The sequence shown here is derived from an EMBL/GenBank/DDBJ whole genome shotgun (WGS) entry which is preliminary data.</text>
</comment>
<evidence type="ECO:0000256" key="1">
    <source>
        <dbReference type="SAM" id="Phobius"/>
    </source>
</evidence>
<gene>
    <name evidence="2" type="ORF">DW856_17245</name>
</gene>
<accession>A0A413YWV8</accession>
<protein>
    <submittedName>
        <fullName evidence="2">Uncharacterized protein</fullName>
    </submittedName>
</protein>
<keyword evidence="1" id="KW-1133">Transmembrane helix</keyword>
<name>A0A413YWV8_9FIRM</name>
<evidence type="ECO:0000313" key="3">
    <source>
        <dbReference type="Proteomes" id="UP000283513"/>
    </source>
</evidence>
<proteinExistence type="predicted"/>
<keyword evidence="1" id="KW-0812">Transmembrane</keyword>
<keyword evidence="1" id="KW-0472">Membrane</keyword>